<name>A0A6M5CFK0_PSEFL</name>
<dbReference type="EMBL" id="MT279197">
    <property type="protein sequence ID" value="QJT73623.1"/>
    <property type="molecule type" value="Genomic_DNA"/>
</dbReference>
<reference evidence="1" key="1">
    <citation type="submission" date="2020-04" db="EMBL/GenBank/DDBJ databases">
        <authorList>
            <person name="Hall J.P.J."/>
        </authorList>
    </citation>
    <scope>NUCLEOTIDE SEQUENCE</scope>
    <source>
        <strain evidence="1">SBW25</strain>
    </source>
</reference>
<proteinExistence type="predicted"/>
<sequence>MRFRAQARMRKLSNPYMHRNADAELWMSGKARMRLPGSGEILRCGFP</sequence>
<protein>
    <submittedName>
        <fullName evidence="1">Uncharacterized protein</fullName>
    </submittedName>
</protein>
<dbReference type="AlphaFoldDB" id="A0A6M5CFK0"/>
<organism evidence="1">
    <name type="scientific">Pseudomonas fluorescens</name>
    <dbReference type="NCBI Taxonomy" id="294"/>
    <lineage>
        <taxon>Bacteria</taxon>
        <taxon>Pseudomonadati</taxon>
        <taxon>Pseudomonadota</taxon>
        <taxon>Gammaproteobacteria</taxon>
        <taxon>Pseudomonadales</taxon>
        <taxon>Pseudomonadaceae</taxon>
        <taxon>Pseudomonas</taxon>
    </lineage>
</organism>
<evidence type="ECO:0000313" key="1">
    <source>
        <dbReference type="EMBL" id="QJT73623.1"/>
    </source>
</evidence>
<accession>A0A6M5CFK0</accession>